<dbReference type="GO" id="GO:0003746">
    <property type="term" value="F:translation elongation factor activity"/>
    <property type="evidence" value="ECO:0007669"/>
    <property type="project" value="UniProtKB-KW"/>
</dbReference>
<dbReference type="OrthoDB" id="9797227at2"/>
<dbReference type="GO" id="GO:0003677">
    <property type="term" value="F:DNA binding"/>
    <property type="evidence" value="ECO:0007669"/>
    <property type="project" value="UniProtKB-UniRule"/>
</dbReference>
<evidence type="ECO:0000256" key="4">
    <source>
        <dbReference type="ARBA" id="ARBA00023125"/>
    </source>
</evidence>
<proteinExistence type="inferred from homology"/>
<dbReference type="SUPFAM" id="SSF54534">
    <property type="entry name" value="FKBP-like"/>
    <property type="match status" value="1"/>
</dbReference>
<dbReference type="SUPFAM" id="SSF46557">
    <property type="entry name" value="GreA transcript cleavage protein, N-terminal domain"/>
    <property type="match status" value="1"/>
</dbReference>
<dbReference type="InterPro" id="IPR036805">
    <property type="entry name" value="Tscrpt_elong_fac_GreA/B_N_sf"/>
</dbReference>
<dbReference type="PANTHER" id="PTHR30437:SF4">
    <property type="entry name" value="TRANSCRIPTION ELONGATION FACTOR GREA"/>
    <property type="match status" value="1"/>
</dbReference>
<evidence type="ECO:0000256" key="9">
    <source>
        <dbReference type="SAM" id="MobiDB-lite"/>
    </source>
</evidence>
<evidence type="ECO:0000313" key="13">
    <source>
        <dbReference type="Proteomes" id="UP000270021"/>
    </source>
</evidence>
<dbReference type="GO" id="GO:0006354">
    <property type="term" value="P:DNA-templated transcription elongation"/>
    <property type="evidence" value="ECO:0007669"/>
    <property type="project" value="TreeGrafter"/>
</dbReference>
<evidence type="ECO:0000256" key="6">
    <source>
        <dbReference type="ARBA" id="ARBA00024916"/>
    </source>
</evidence>
<feature type="region of interest" description="Disordered" evidence="9">
    <location>
        <begin position="28"/>
        <end position="59"/>
    </location>
</feature>
<dbReference type="PROSITE" id="PS00829">
    <property type="entry name" value="GREAB_1"/>
    <property type="match status" value="1"/>
</dbReference>
<sequence length="160" mass="17447">MAESQTTWLSQESFDRLSAELRDLETRGREEVAERIEAARSEGDLRENGGYQAAREEQSKMEGRIVELQYLLRHAQVGEGDVDTSKVGPGVVVTAEINGKEQKFLLGSRQAAADLNINVYPEAAPLGASIMGATVGEERSYKAPNGKDISVKILGLEALR</sequence>
<keyword evidence="13" id="KW-1185">Reference proteome</keyword>
<comment type="function">
    <text evidence="6 8">Necessary for efficient RNA polymerase transcription elongation past template-encoded arresting sites. The arresting sites in DNA have the property of trapping a certain fraction of elongating RNA polymerases that pass through, resulting in locked ternary complexes. Cleavage of the nascent transcript by cleavage factors such as GreA or GreB allows the resumption of elongation from the new 3'terminus. GreA releases sequences of 2 to 3 nucleotides.</text>
</comment>
<evidence type="ECO:0000256" key="7">
    <source>
        <dbReference type="ARBA" id="ARBA00030776"/>
    </source>
</evidence>
<gene>
    <name evidence="8 12" type="primary">greA</name>
    <name evidence="12" type="ORF">EJO69_10620</name>
</gene>
<name>A0A3Q8WUY2_9ACTO</name>
<dbReference type="Gene3D" id="1.10.287.180">
    <property type="entry name" value="Transcription elongation factor, GreA/GreB, N-terminal domain"/>
    <property type="match status" value="1"/>
</dbReference>
<dbReference type="HAMAP" id="MF_00105">
    <property type="entry name" value="GreA_GreB"/>
    <property type="match status" value="1"/>
</dbReference>
<accession>A0A3Q8WUY2</accession>
<dbReference type="PANTHER" id="PTHR30437">
    <property type="entry name" value="TRANSCRIPTION ELONGATION FACTOR GREA"/>
    <property type="match status" value="1"/>
</dbReference>
<feature type="domain" description="Transcription elongation factor GreA/GreB C-terminal" evidence="10">
    <location>
        <begin position="84"/>
        <end position="156"/>
    </location>
</feature>
<dbReference type="GO" id="GO:0070063">
    <property type="term" value="F:RNA polymerase binding"/>
    <property type="evidence" value="ECO:0007669"/>
    <property type="project" value="InterPro"/>
</dbReference>
<dbReference type="FunFam" id="1.10.287.180:FF:000001">
    <property type="entry name" value="Transcription elongation factor GreA"/>
    <property type="match status" value="1"/>
</dbReference>
<evidence type="ECO:0000259" key="10">
    <source>
        <dbReference type="Pfam" id="PF01272"/>
    </source>
</evidence>
<evidence type="ECO:0000256" key="2">
    <source>
        <dbReference type="ARBA" id="ARBA00013729"/>
    </source>
</evidence>
<keyword evidence="12" id="KW-0251">Elongation factor</keyword>
<keyword evidence="5 8" id="KW-0804">Transcription</keyword>
<dbReference type="EMBL" id="CP034438">
    <property type="protein sequence ID" value="AZN30705.1"/>
    <property type="molecule type" value="Genomic_DNA"/>
</dbReference>
<protein>
    <recommendedName>
        <fullName evidence="2 8">Transcription elongation factor GreA</fullName>
    </recommendedName>
    <alternativeName>
        <fullName evidence="7 8">Transcript cleavage factor GreA</fullName>
    </alternativeName>
</protein>
<dbReference type="InterPro" id="IPR023459">
    <property type="entry name" value="Tscrpt_elong_fac_GreA/B_fam"/>
</dbReference>
<dbReference type="InterPro" id="IPR022691">
    <property type="entry name" value="Tscrpt_elong_fac_GreA/B_N"/>
</dbReference>
<dbReference type="PIRSF" id="PIRSF006092">
    <property type="entry name" value="GreA_GreB"/>
    <property type="match status" value="1"/>
</dbReference>
<dbReference type="InterPro" id="IPR036953">
    <property type="entry name" value="GreA/GreB_C_sf"/>
</dbReference>
<dbReference type="Gene3D" id="3.10.50.30">
    <property type="entry name" value="Transcription elongation factor, GreA/GreB, C-terminal domain"/>
    <property type="match status" value="1"/>
</dbReference>
<evidence type="ECO:0000256" key="3">
    <source>
        <dbReference type="ARBA" id="ARBA00023015"/>
    </source>
</evidence>
<keyword evidence="3 8" id="KW-0805">Transcription regulation</keyword>
<dbReference type="KEGG" id="fsl:EJO69_10620"/>
<evidence type="ECO:0000313" key="12">
    <source>
        <dbReference type="EMBL" id="AZN30705.1"/>
    </source>
</evidence>
<dbReference type="InterPro" id="IPR001437">
    <property type="entry name" value="Tscrpt_elong_fac_GreA/B_C"/>
</dbReference>
<dbReference type="InterPro" id="IPR018151">
    <property type="entry name" value="TF_GreA/GreB_CS"/>
</dbReference>
<dbReference type="Pfam" id="PF03449">
    <property type="entry name" value="GreA_GreB_N"/>
    <property type="match status" value="1"/>
</dbReference>
<dbReference type="Proteomes" id="UP000270021">
    <property type="component" value="Chromosome"/>
</dbReference>
<keyword evidence="4 8" id="KW-0238">DNA-binding</keyword>
<feature type="compositionally biased region" description="Basic and acidic residues" evidence="9">
    <location>
        <begin position="28"/>
        <end position="47"/>
    </location>
</feature>
<keyword evidence="12" id="KW-0648">Protein biosynthesis</keyword>
<dbReference type="NCBIfam" id="NF001262">
    <property type="entry name" value="PRK00226.1-3"/>
    <property type="match status" value="1"/>
</dbReference>
<dbReference type="AlphaFoldDB" id="A0A3Q8WUY2"/>
<comment type="similarity">
    <text evidence="1 8">Belongs to the GreA/GreB family.</text>
</comment>
<reference evidence="12 13" key="1">
    <citation type="submission" date="2018-12" db="EMBL/GenBank/DDBJ databases">
        <title>Complete genome sequence of Flaviflexus salsibiostraticola KCTC 33148.</title>
        <authorList>
            <person name="Bae J.-W."/>
        </authorList>
    </citation>
    <scope>NUCLEOTIDE SEQUENCE [LARGE SCALE GENOMIC DNA]</scope>
    <source>
        <strain evidence="12 13">KCTC 33148</strain>
    </source>
</reference>
<evidence type="ECO:0000259" key="11">
    <source>
        <dbReference type="Pfam" id="PF03449"/>
    </source>
</evidence>
<organism evidence="12 13">
    <name type="scientific">Flaviflexus salsibiostraticola</name>
    <dbReference type="NCBI Taxonomy" id="1282737"/>
    <lineage>
        <taxon>Bacteria</taxon>
        <taxon>Bacillati</taxon>
        <taxon>Actinomycetota</taxon>
        <taxon>Actinomycetes</taxon>
        <taxon>Actinomycetales</taxon>
        <taxon>Actinomycetaceae</taxon>
        <taxon>Flaviflexus</taxon>
    </lineage>
</organism>
<dbReference type="GO" id="GO:0032784">
    <property type="term" value="P:regulation of DNA-templated transcription elongation"/>
    <property type="evidence" value="ECO:0007669"/>
    <property type="project" value="UniProtKB-UniRule"/>
</dbReference>
<dbReference type="RefSeq" id="WP_126041692.1">
    <property type="nucleotide sequence ID" value="NZ_CP034438.1"/>
</dbReference>
<evidence type="ECO:0000256" key="8">
    <source>
        <dbReference type="HAMAP-Rule" id="MF_00105"/>
    </source>
</evidence>
<evidence type="ECO:0000256" key="1">
    <source>
        <dbReference type="ARBA" id="ARBA00008213"/>
    </source>
</evidence>
<evidence type="ECO:0000256" key="5">
    <source>
        <dbReference type="ARBA" id="ARBA00023163"/>
    </source>
</evidence>
<feature type="domain" description="Transcription elongation factor GreA/GreB N-terminal" evidence="11">
    <location>
        <begin position="8"/>
        <end position="77"/>
    </location>
</feature>
<dbReference type="InterPro" id="IPR028624">
    <property type="entry name" value="Tscrpt_elong_fac_GreA/B"/>
</dbReference>
<dbReference type="Pfam" id="PF01272">
    <property type="entry name" value="GreA_GreB"/>
    <property type="match status" value="1"/>
</dbReference>